<feature type="compositionally biased region" description="Basic and acidic residues" evidence="1">
    <location>
        <begin position="559"/>
        <end position="568"/>
    </location>
</feature>
<feature type="compositionally biased region" description="Low complexity" evidence="1">
    <location>
        <begin position="661"/>
        <end position="684"/>
    </location>
</feature>
<feature type="compositionally biased region" description="Low complexity" evidence="1">
    <location>
        <begin position="983"/>
        <end position="1002"/>
    </location>
</feature>
<feature type="compositionally biased region" description="Polar residues" evidence="1">
    <location>
        <begin position="885"/>
        <end position="899"/>
    </location>
</feature>
<dbReference type="Proteomes" id="UP001360953">
    <property type="component" value="Unassembled WGS sequence"/>
</dbReference>
<feature type="compositionally biased region" description="Low complexity" evidence="1">
    <location>
        <begin position="927"/>
        <end position="951"/>
    </location>
</feature>
<proteinExistence type="predicted"/>
<feature type="compositionally biased region" description="Acidic residues" evidence="1">
    <location>
        <begin position="83"/>
        <end position="92"/>
    </location>
</feature>
<reference evidence="2 3" key="1">
    <citation type="submission" date="2024-04" db="EMBL/GenBank/DDBJ databases">
        <title>Phyllosticta paracitricarpa is synonymous to the EU quarantine fungus P. citricarpa based on phylogenomic analyses.</title>
        <authorList>
            <consortium name="Lawrence Berkeley National Laboratory"/>
            <person name="Van ingen-buijs V.A."/>
            <person name="Van westerhoven A.C."/>
            <person name="Haridas S."/>
            <person name="Skiadas P."/>
            <person name="Martin F."/>
            <person name="Groenewald J.Z."/>
            <person name="Crous P.W."/>
            <person name="Seidl M.F."/>
        </authorList>
    </citation>
    <scope>NUCLEOTIDE SEQUENCE [LARGE SCALE GENOMIC DNA]</scope>
    <source>
        <strain evidence="2 3">CPC 17464</strain>
    </source>
</reference>
<dbReference type="RefSeq" id="XP_066658485.1">
    <property type="nucleotide sequence ID" value="XM_066794441.1"/>
</dbReference>
<feature type="compositionally biased region" description="Basic and acidic residues" evidence="1">
    <location>
        <begin position="273"/>
        <end position="296"/>
    </location>
</feature>
<feature type="compositionally biased region" description="Acidic residues" evidence="1">
    <location>
        <begin position="137"/>
        <end position="146"/>
    </location>
</feature>
<feature type="compositionally biased region" description="Basic and acidic residues" evidence="1">
    <location>
        <begin position="756"/>
        <end position="790"/>
    </location>
</feature>
<feature type="region of interest" description="Disordered" evidence="1">
    <location>
        <begin position="1"/>
        <end position="1030"/>
    </location>
</feature>
<feature type="compositionally biased region" description="Polar residues" evidence="1">
    <location>
        <begin position="685"/>
        <end position="703"/>
    </location>
</feature>
<feature type="compositionally biased region" description="Polar residues" evidence="1">
    <location>
        <begin position="573"/>
        <end position="596"/>
    </location>
</feature>
<feature type="compositionally biased region" description="Acidic residues" evidence="1">
    <location>
        <begin position="115"/>
        <end position="130"/>
    </location>
</feature>
<organism evidence="2 3">
    <name type="scientific">Phyllosticta citribraziliensis</name>
    <dbReference type="NCBI Taxonomy" id="989973"/>
    <lineage>
        <taxon>Eukaryota</taxon>
        <taxon>Fungi</taxon>
        <taxon>Dikarya</taxon>
        <taxon>Ascomycota</taxon>
        <taxon>Pezizomycotina</taxon>
        <taxon>Dothideomycetes</taxon>
        <taxon>Dothideomycetes incertae sedis</taxon>
        <taxon>Botryosphaeriales</taxon>
        <taxon>Phyllostictaceae</taxon>
        <taxon>Phyllosticta</taxon>
    </lineage>
</organism>
<feature type="compositionally biased region" description="Basic residues" evidence="1">
    <location>
        <begin position="99"/>
        <end position="110"/>
    </location>
</feature>
<feature type="compositionally biased region" description="Basic and acidic residues" evidence="1">
    <location>
        <begin position="1044"/>
        <end position="1087"/>
    </location>
</feature>
<feature type="compositionally biased region" description="Basic and acidic residues" evidence="1">
    <location>
        <begin position="810"/>
        <end position="825"/>
    </location>
</feature>
<name>A0ABR1M5H6_9PEZI</name>
<gene>
    <name evidence="2" type="ORF">J3D65DRAFT_205079</name>
</gene>
<feature type="compositionally biased region" description="Basic and acidic residues" evidence="1">
    <location>
        <begin position="611"/>
        <end position="621"/>
    </location>
</feature>
<evidence type="ECO:0000313" key="2">
    <source>
        <dbReference type="EMBL" id="KAK7542192.1"/>
    </source>
</evidence>
<accession>A0ABR1M5H6</accession>
<evidence type="ECO:0000313" key="3">
    <source>
        <dbReference type="Proteomes" id="UP001360953"/>
    </source>
</evidence>
<feature type="compositionally biased region" description="Acidic residues" evidence="1">
    <location>
        <begin position="499"/>
        <end position="508"/>
    </location>
</feature>
<sequence>MPRTTRAAARAQEQQQPTATDEAQVQQQTNDTQNIDTLESDAEDMREPLNPVAGNTKRGRGRPKKVAEPEEELDAPQPNTEEQIAEEEEKEEELGTKLAPKRTRSTRGRKKAPEPEPEVQYEEAQEEEFEAWGGGDTEPESVEEEPVAVPTPAPARARSTRRTKATEQKPDLEQDAEVQPQAETEQASVAVETAPKRSRSTRKTKKDIAETEAAAEAEHDHAPGDNGDNLQELNAEPEAKINAPKRSKSTRGKKKADSETETLVQPVSVEDTTQDKIGEDEELKKTAKTPAKEPRAASKKSTAPKREETGLNESVAAQGAPVPQAEEGAQAKAQVQLEPDVSKSAETVEPVAETALLSEPEVPPKTPSRARSTRKQAAKVEEDTVPRTTRKTRRQQAEAELEEQKMLLEEAQVYQPVQETKPVLDGVEKRPEEPALTEVQDGKVGPPTDDAHPVSGTNEEPDEKVEVPIQSPIEQQKDHQVEAKVQSEDAVELQAPSQDEQETPPVDEEFAKASEIGVQDDVAIPENEVVESIELDQQPHDEPSPQHDDSSSDSDLDDVERQIFEEMQRSPVKATQQAPPQPESFSDTPLGLTQSIDALDAMEEEFAQVEKNLHDVEDAKQDQAPAIVTEPVKKTTATKPRPISMPPPPKPIAGSRPSSVASKPAARKSNAPSAKPAAGPAAKSTLQRSSSVRTAQTKESSGPTKPREPGQAVDYLAMKRRPVSVSFPTPPPPVKSSKPPTRPTFALPGEAVAARLKAEKEERLRREAEKGQNGGAKKELSAKELEEKKKREFKARPVPSFIRSASGGEGGRKDQSTKESEEKKKSTFKARPVPSFIKNPSAAGMVRQTASSKARQSLMQGRTESEERETGSLQSSTSSTGNPLKRTNSIMDRPSNGQRPSVAPAAGAKRVAAMPVRPKQEGERPRSSSVANRASSSASISSSVSSTTARALNSATNHAASLSPAPAKRETQKRPLANVTAKSSGPSRATSSASNSTSSGPNLPRASSFTFSRPGPPKAPATARPGPVVKSGVTAADKAAMKNKAKEIFNRDKLDRARQEQERKEKEEAARKARAEAAERGRQASRAWAEKMLKEKMVKKKAPGQEEQAKA</sequence>
<protein>
    <submittedName>
        <fullName evidence="2">Uncharacterized protein</fullName>
    </submittedName>
</protein>
<feature type="compositionally biased region" description="Basic residues" evidence="1">
    <location>
        <begin position="196"/>
        <end position="205"/>
    </location>
</feature>
<dbReference type="GeneID" id="92027347"/>
<feature type="compositionally biased region" description="Low complexity" evidence="1">
    <location>
        <begin position="871"/>
        <end position="881"/>
    </location>
</feature>
<feature type="compositionally biased region" description="Low complexity" evidence="1">
    <location>
        <begin position="903"/>
        <end position="913"/>
    </location>
</feature>
<evidence type="ECO:0000256" key="1">
    <source>
        <dbReference type="SAM" id="MobiDB-lite"/>
    </source>
</evidence>
<feature type="compositionally biased region" description="Basic and acidic residues" evidence="1">
    <location>
        <begin position="537"/>
        <end position="550"/>
    </location>
</feature>
<feature type="compositionally biased region" description="Basic residues" evidence="1">
    <location>
        <begin position="243"/>
        <end position="254"/>
    </location>
</feature>
<feature type="region of interest" description="Disordered" evidence="1">
    <location>
        <begin position="1042"/>
        <end position="1087"/>
    </location>
</feature>
<dbReference type="EMBL" id="JBBPEH010000002">
    <property type="protein sequence ID" value="KAK7542192.1"/>
    <property type="molecule type" value="Genomic_DNA"/>
</dbReference>
<feature type="compositionally biased region" description="Basic and acidic residues" evidence="1">
    <location>
        <begin position="475"/>
        <end position="487"/>
    </location>
</feature>
<feature type="compositionally biased region" description="Low complexity" evidence="1">
    <location>
        <begin position="147"/>
        <end position="157"/>
    </location>
</feature>
<feature type="compositionally biased region" description="Polar residues" evidence="1">
    <location>
        <begin position="848"/>
        <end position="862"/>
    </location>
</feature>
<feature type="compositionally biased region" description="Low complexity" evidence="1">
    <location>
        <begin position="1"/>
        <end position="37"/>
    </location>
</feature>
<comment type="caution">
    <text evidence="2">The sequence shown here is derived from an EMBL/GenBank/DDBJ whole genome shotgun (WGS) entry which is preliminary data.</text>
</comment>
<keyword evidence="3" id="KW-1185">Reference proteome</keyword>